<dbReference type="InterPro" id="IPR019926">
    <property type="entry name" value="Ribosomal_uL3_CS"/>
</dbReference>
<comment type="subunit">
    <text evidence="7 9">Part of the 50S ribosomal subunit. Forms a cluster with proteins L14 and L19.</text>
</comment>
<dbReference type="InterPro" id="IPR009000">
    <property type="entry name" value="Transl_B-barrel_sf"/>
</dbReference>
<dbReference type="PROSITE" id="PS00474">
    <property type="entry name" value="RIBOSOMAL_L3"/>
    <property type="match status" value="1"/>
</dbReference>
<sequence>MIAIIGKKHGMTQVFDQNGSVMPVTVIEVEKNLVVAKKTAEQNGYEAVLLGHTVQKSQRLNKADLGQFPDGAAPRAYLKEMRDFSPTCEIGQELGLEVLEGVRYVDVAGVSKGKGFQGGMKRHGFGGGRKTHGSKFHRDLGSTGQAAWPSRTFKGQKMAGRMGGEQTTVQNLEVLRIEADRNLLVVRGAVPGPRGSRVIVRKAKKKA</sequence>
<evidence type="ECO:0000256" key="3">
    <source>
        <dbReference type="ARBA" id="ARBA00022884"/>
    </source>
</evidence>
<dbReference type="Gene3D" id="2.40.30.10">
    <property type="entry name" value="Translation factors"/>
    <property type="match status" value="2"/>
</dbReference>
<evidence type="ECO:0000256" key="8">
    <source>
        <dbReference type="RuleBase" id="RU003905"/>
    </source>
</evidence>
<evidence type="ECO:0000313" key="10">
    <source>
        <dbReference type="EMBL" id="WGK68932.1"/>
    </source>
</evidence>
<dbReference type="PANTHER" id="PTHR11229:SF16">
    <property type="entry name" value="LARGE RIBOSOMAL SUBUNIT PROTEIN UL3C"/>
    <property type="match status" value="1"/>
</dbReference>
<gene>
    <name evidence="7 10" type="primary">rplC</name>
    <name evidence="10" type="ORF">P0082_10665</name>
</gene>
<dbReference type="Proteomes" id="UP001228690">
    <property type="component" value="Chromosome"/>
</dbReference>
<keyword evidence="11" id="KW-1185">Reference proteome</keyword>
<evidence type="ECO:0000256" key="1">
    <source>
        <dbReference type="ARBA" id="ARBA00006540"/>
    </source>
</evidence>
<dbReference type="HAMAP" id="MF_01325_B">
    <property type="entry name" value="Ribosomal_uL3_B"/>
    <property type="match status" value="1"/>
</dbReference>
<accession>A0ABY8MG37</accession>
<keyword evidence="5 7" id="KW-0687">Ribonucleoprotein</keyword>
<evidence type="ECO:0000256" key="6">
    <source>
        <dbReference type="ARBA" id="ARBA00035243"/>
    </source>
</evidence>
<dbReference type="NCBIfam" id="TIGR03625">
    <property type="entry name" value="L3_bact"/>
    <property type="match status" value="1"/>
</dbReference>
<dbReference type="EMBL" id="CP123443">
    <property type="protein sequence ID" value="WGK68932.1"/>
    <property type="molecule type" value="Genomic_DNA"/>
</dbReference>
<reference evidence="10 11" key="1">
    <citation type="submission" date="2023-04" db="EMBL/GenBank/DDBJ databases">
        <title>Spirochaete genome identified in red abalone sample constitutes a novel genus.</title>
        <authorList>
            <person name="Sharma S.P."/>
            <person name="Purcell C.M."/>
            <person name="Hyde J.R."/>
            <person name="Severin A.J."/>
        </authorList>
    </citation>
    <scope>NUCLEOTIDE SEQUENCE [LARGE SCALE GENOMIC DNA]</scope>
    <source>
        <strain evidence="10 11">SP-2023</strain>
    </source>
</reference>
<dbReference type="InterPro" id="IPR019927">
    <property type="entry name" value="Ribosomal_uL3_bac/org-type"/>
</dbReference>
<dbReference type="GO" id="GO:0005840">
    <property type="term" value="C:ribosome"/>
    <property type="evidence" value="ECO:0007669"/>
    <property type="project" value="UniProtKB-KW"/>
</dbReference>
<evidence type="ECO:0000313" key="11">
    <source>
        <dbReference type="Proteomes" id="UP001228690"/>
    </source>
</evidence>
<keyword evidence="2 7" id="KW-0699">rRNA-binding</keyword>
<protein>
    <recommendedName>
        <fullName evidence="6 7">Large ribosomal subunit protein uL3</fullName>
    </recommendedName>
</protein>
<dbReference type="RefSeq" id="WP_326927119.1">
    <property type="nucleotide sequence ID" value="NZ_CP123443.1"/>
</dbReference>
<evidence type="ECO:0000256" key="9">
    <source>
        <dbReference type="RuleBase" id="RU003906"/>
    </source>
</evidence>
<evidence type="ECO:0000256" key="2">
    <source>
        <dbReference type="ARBA" id="ARBA00022730"/>
    </source>
</evidence>
<evidence type="ECO:0000256" key="5">
    <source>
        <dbReference type="ARBA" id="ARBA00023274"/>
    </source>
</evidence>
<organism evidence="10 11">
    <name type="scientific">Candidatus Haliotispira prima</name>
    <dbReference type="NCBI Taxonomy" id="3034016"/>
    <lineage>
        <taxon>Bacteria</taxon>
        <taxon>Pseudomonadati</taxon>
        <taxon>Spirochaetota</taxon>
        <taxon>Spirochaetia</taxon>
        <taxon>Spirochaetales</taxon>
        <taxon>Spirochaetaceae</taxon>
        <taxon>Candidatus Haliotispira</taxon>
    </lineage>
</organism>
<dbReference type="InterPro" id="IPR000597">
    <property type="entry name" value="Ribosomal_uL3"/>
</dbReference>
<evidence type="ECO:0000256" key="7">
    <source>
        <dbReference type="HAMAP-Rule" id="MF_01325"/>
    </source>
</evidence>
<comment type="similarity">
    <text evidence="1 7 8">Belongs to the universal ribosomal protein uL3 family.</text>
</comment>
<comment type="function">
    <text evidence="7 9">One of the primary rRNA binding proteins, it binds directly near the 3'-end of the 23S rRNA, where it nucleates assembly of the 50S subunit.</text>
</comment>
<keyword evidence="3 7" id="KW-0694">RNA-binding</keyword>
<keyword evidence="4 7" id="KW-0689">Ribosomal protein</keyword>
<evidence type="ECO:0000256" key="4">
    <source>
        <dbReference type="ARBA" id="ARBA00022980"/>
    </source>
</evidence>
<dbReference type="PANTHER" id="PTHR11229">
    <property type="entry name" value="50S RIBOSOMAL PROTEIN L3"/>
    <property type="match status" value="1"/>
</dbReference>
<dbReference type="SUPFAM" id="SSF50447">
    <property type="entry name" value="Translation proteins"/>
    <property type="match status" value="1"/>
</dbReference>
<proteinExistence type="inferred from homology"/>
<name>A0ABY8MG37_9SPIO</name>
<dbReference type="Pfam" id="PF00297">
    <property type="entry name" value="Ribosomal_L3"/>
    <property type="match status" value="1"/>
</dbReference>